<evidence type="ECO:0000313" key="2">
    <source>
        <dbReference type="Proteomes" id="UP000294832"/>
    </source>
</evidence>
<reference evidence="1 2" key="1">
    <citation type="submission" date="2019-03" db="EMBL/GenBank/DDBJ databases">
        <title>Freshwater and sediment microbial communities from various areas in North America, analyzing microbe dynamics in response to fracking.</title>
        <authorList>
            <person name="Lamendella R."/>
        </authorList>
    </citation>
    <scope>NUCLEOTIDE SEQUENCE [LARGE SCALE GENOMIC DNA]</scope>
    <source>
        <strain evidence="1 2">74A</strain>
    </source>
</reference>
<proteinExistence type="predicted"/>
<evidence type="ECO:0000313" key="1">
    <source>
        <dbReference type="EMBL" id="TCN83075.1"/>
    </source>
</evidence>
<sequence>MLSPASVPALNRNGCFIFHEFTLSSFPLLTLSARAPAQCWVAGHLVILMVYVRVKKAAVMDVFRQVCPPF</sequence>
<dbReference type="EMBL" id="SLWF01000016">
    <property type="protein sequence ID" value="TCN83075.1"/>
    <property type="molecule type" value="Genomic_DNA"/>
</dbReference>
<gene>
    <name evidence="1" type="ORF">EDC91_11655</name>
</gene>
<accession>A0A4R2F7P9</accession>
<dbReference type="AlphaFoldDB" id="A0A4R2F7P9"/>
<organism evidence="1 2">
    <name type="scientific">Shewanella fodinae</name>
    <dbReference type="NCBI Taxonomy" id="552357"/>
    <lineage>
        <taxon>Bacteria</taxon>
        <taxon>Pseudomonadati</taxon>
        <taxon>Pseudomonadota</taxon>
        <taxon>Gammaproteobacteria</taxon>
        <taxon>Alteromonadales</taxon>
        <taxon>Shewanellaceae</taxon>
        <taxon>Shewanella</taxon>
    </lineage>
</organism>
<dbReference type="Proteomes" id="UP000294832">
    <property type="component" value="Unassembled WGS sequence"/>
</dbReference>
<keyword evidence="2" id="KW-1185">Reference proteome</keyword>
<protein>
    <submittedName>
        <fullName evidence="1">Uncharacterized protein</fullName>
    </submittedName>
</protein>
<name>A0A4R2F7P9_9GAMM</name>
<comment type="caution">
    <text evidence="1">The sequence shown here is derived from an EMBL/GenBank/DDBJ whole genome shotgun (WGS) entry which is preliminary data.</text>
</comment>